<evidence type="ECO:0000256" key="1">
    <source>
        <dbReference type="SAM" id="Phobius"/>
    </source>
</evidence>
<dbReference type="EMBL" id="GFTR01003390">
    <property type="protein sequence ID" value="JAW13036.1"/>
    <property type="molecule type" value="Transcribed_RNA"/>
</dbReference>
<sequence>MESNIFFFFFFLIGNPVLLIFLRFTLSLLVAIDPITFCNNISDGDNFVTCTRTSQMTLRFFNLSTKGSVSSTGRFILRFFISVVCKLSRLVLLSIVVNLCLILDNTSATVLTGGGAVGVLIILSMASAFSFVDGSNTPAGGLRSVFERKHIDEMFSAGGVCADVVTSTGTEGVMIALEADLVDNGVLGDSATFSLSGGLFSE</sequence>
<evidence type="ECO:0000313" key="2">
    <source>
        <dbReference type="EMBL" id="JAW13036.1"/>
    </source>
</evidence>
<accession>A0A224XKM2</accession>
<keyword evidence="1" id="KW-0472">Membrane</keyword>
<dbReference type="AlphaFoldDB" id="A0A224XKM2"/>
<reference evidence="2" key="1">
    <citation type="journal article" date="2018" name="PLoS Negl. Trop. Dis.">
        <title>An insight into the salivary gland and fat body transcriptome of Panstrongylus lignarius (Hemiptera: Heteroptera), the main vector of Chagas disease in Peru.</title>
        <authorList>
            <person name="Nevoa J.C."/>
            <person name="Mendes M.T."/>
            <person name="da Silva M.V."/>
            <person name="Soares S.C."/>
            <person name="Oliveira C.J.F."/>
            <person name="Ribeiro J.M.C."/>
        </authorList>
    </citation>
    <scope>NUCLEOTIDE SEQUENCE</scope>
</reference>
<feature type="transmembrane region" description="Helical" evidence="1">
    <location>
        <begin position="109"/>
        <end position="132"/>
    </location>
</feature>
<protein>
    <submittedName>
        <fullName evidence="2">Uncharacterized protein</fullName>
    </submittedName>
</protein>
<feature type="transmembrane region" description="Helical" evidence="1">
    <location>
        <begin position="75"/>
        <end position="97"/>
    </location>
</feature>
<feature type="transmembrane region" description="Helical" evidence="1">
    <location>
        <begin position="6"/>
        <end position="32"/>
    </location>
</feature>
<organism evidence="2">
    <name type="scientific">Panstrongylus lignarius</name>
    <dbReference type="NCBI Taxonomy" id="156445"/>
    <lineage>
        <taxon>Eukaryota</taxon>
        <taxon>Metazoa</taxon>
        <taxon>Ecdysozoa</taxon>
        <taxon>Arthropoda</taxon>
        <taxon>Hexapoda</taxon>
        <taxon>Insecta</taxon>
        <taxon>Pterygota</taxon>
        <taxon>Neoptera</taxon>
        <taxon>Paraneoptera</taxon>
        <taxon>Hemiptera</taxon>
        <taxon>Heteroptera</taxon>
        <taxon>Panheteroptera</taxon>
        <taxon>Cimicomorpha</taxon>
        <taxon>Reduviidae</taxon>
        <taxon>Triatominae</taxon>
        <taxon>Panstrongylus</taxon>
    </lineage>
</organism>
<keyword evidence="1" id="KW-1133">Transmembrane helix</keyword>
<name>A0A224XKM2_9HEMI</name>
<proteinExistence type="predicted"/>
<keyword evidence="1" id="KW-0812">Transmembrane</keyword>